<reference evidence="2" key="1">
    <citation type="submission" date="2023-10" db="EMBL/GenBank/DDBJ databases">
        <title>Genome assemblies of two species of porcelain crab, Petrolisthes cinctipes and Petrolisthes manimaculis (Anomura: Porcellanidae).</title>
        <authorList>
            <person name="Angst P."/>
        </authorList>
    </citation>
    <scope>NUCLEOTIDE SEQUENCE</scope>
    <source>
        <strain evidence="2">PB745_01</strain>
        <tissue evidence="2">Gill</tissue>
    </source>
</reference>
<comment type="caution">
    <text evidence="2">The sequence shown here is derived from an EMBL/GenBank/DDBJ whole genome shotgun (WGS) entry which is preliminary data.</text>
</comment>
<dbReference type="Proteomes" id="UP001286313">
    <property type="component" value="Unassembled WGS sequence"/>
</dbReference>
<evidence type="ECO:0000313" key="3">
    <source>
        <dbReference type="Proteomes" id="UP001286313"/>
    </source>
</evidence>
<keyword evidence="3" id="KW-1185">Reference proteome</keyword>
<organism evidence="2 3">
    <name type="scientific">Petrolisthes cinctipes</name>
    <name type="common">Flat porcelain crab</name>
    <dbReference type="NCBI Taxonomy" id="88211"/>
    <lineage>
        <taxon>Eukaryota</taxon>
        <taxon>Metazoa</taxon>
        <taxon>Ecdysozoa</taxon>
        <taxon>Arthropoda</taxon>
        <taxon>Crustacea</taxon>
        <taxon>Multicrustacea</taxon>
        <taxon>Malacostraca</taxon>
        <taxon>Eumalacostraca</taxon>
        <taxon>Eucarida</taxon>
        <taxon>Decapoda</taxon>
        <taxon>Pleocyemata</taxon>
        <taxon>Anomura</taxon>
        <taxon>Galatheoidea</taxon>
        <taxon>Porcellanidae</taxon>
        <taxon>Petrolisthes</taxon>
    </lineage>
</organism>
<feature type="non-terminal residue" evidence="2">
    <location>
        <position position="51"/>
    </location>
</feature>
<protein>
    <submittedName>
        <fullName evidence="2">Uncharacterized protein</fullName>
    </submittedName>
</protein>
<feature type="region of interest" description="Disordered" evidence="1">
    <location>
        <begin position="31"/>
        <end position="51"/>
    </location>
</feature>
<dbReference type="AlphaFoldDB" id="A0AAE1F2F0"/>
<proteinExistence type="predicted"/>
<name>A0AAE1F2F0_PETCI</name>
<dbReference type="EMBL" id="JAWQEG010003529">
    <property type="protein sequence ID" value="KAK3865756.1"/>
    <property type="molecule type" value="Genomic_DNA"/>
</dbReference>
<evidence type="ECO:0000256" key="1">
    <source>
        <dbReference type="SAM" id="MobiDB-lite"/>
    </source>
</evidence>
<accession>A0AAE1F2F0</accession>
<sequence length="51" mass="5576">MSKCCRCLWCKEESSDDSDLEEEVALPPGLLPVHNDAKAQEMVPLTTPTAS</sequence>
<evidence type="ECO:0000313" key="2">
    <source>
        <dbReference type="EMBL" id="KAK3865756.1"/>
    </source>
</evidence>
<gene>
    <name evidence="2" type="ORF">Pcinc_028666</name>
</gene>